<dbReference type="EMBL" id="PGTN01000022">
    <property type="protein sequence ID" value="PJF48172.1"/>
    <property type="molecule type" value="Genomic_DNA"/>
</dbReference>
<evidence type="ECO:0000259" key="3">
    <source>
        <dbReference type="PROSITE" id="PS51371"/>
    </source>
</evidence>
<dbReference type="PANTHER" id="PTHR43080">
    <property type="entry name" value="CBS DOMAIN-CONTAINING PROTEIN CBSX3, MITOCHONDRIAL"/>
    <property type="match status" value="1"/>
</dbReference>
<evidence type="ECO:0000256" key="1">
    <source>
        <dbReference type="ARBA" id="ARBA00023122"/>
    </source>
</evidence>
<comment type="caution">
    <text evidence="4">The sequence shown here is derived from an EMBL/GenBank/DDBJ whole genome shotgun (WGS) entry which is preliminary data.</text>
</comment>
<dbReference type="Pfam" id="PF00571">
    <property type="entry name" value="CBS"/>
    <property type="match status" value="2"/>
</dbReference>
<evidence type="ECO:0000313" key="5">
    <source>
        <dbReference type="Proteomes" id="UP000230790"/>
    </source>
</evidence>
<accession>A0A2M8QEJ3</accession>
<keyword evidence="1 2" id="KW-0129">CBS domain</keyword>
<feature type="domain" description="CBS" evidence="3">
    <location>
        <begin position="19"/>
        <end position="76"/>
    </location>
</feature>
<dbReference type="PROSITE" id="PS51371">
    <property type="entry name" value="CBS"/>
    <property type="match status" value="2"/>
</dbReference>
<dbReference type="SUPFAM" id="SSF54631">
    <property type="entry name" value="CBS-domain pair"/>
    <property type="match status" value="1"/>
</dbReference>
<dbReference type="Gene3D" id="3.10.580.10">
    <property type="entry name" value="CBS-domain"/>
    <property type="match status" value="1"/>
</dbReference>
<protein>
    <submittedName>
        <fullName evidence="4">Histidine kinase</fullName>
    </submittedName>
</protein>
<dbReference type="InterPro" id="IPR000644">
    <property type="entry name" value="CBS_dom"/>
</dbReference>
<keyword evidence="4" id="KW-0418">Kinase</keyword>
<sequence>MPPRRKSDNMKHMTVRDAMHKGVVSCDSSISVRDAARIMNEKRLRSLVVVDFDCALAGIISETDIVAARLVHEGSKPWDQLTVGEIMTNRVLTVTPDMSLKEAAKIIIDHRIHRVVVAEPDDICNPIGILSLGDIMRYLERVEREEAGQAPHRS</sequence>
<dbReference type="AlphaFoldDB" id="A0A2M8QEJ3"/>
<dbReference type="SMART" id="SM00116">
    <property type="entry name" value="CBS"/>
    <property type="match status" value="2"/>
</dbReference>
<gene>
    <name evidence="4" type="ORF">CUN48_04945</name>
</gene>
<organism evidence="4 5">
    <name type="scientific">Candidatus Thermofonsia Clade 3 bacterium</name>
    <dbReference type="NCBI Taxonomy" id="2364212"/>
    <lineage>
        <taxon>Bacteria</taxon>
        <taxon>Bacillati</taxon>
        <taxon>Chloroflexota</taxon>
        <taxon>Candidatus Thermofontia</taxon>
        <taxon>Candidatus Thermofonsia Clade 3</taxon>
    </lineage>
</organism>
<feature type="domain" description="CBS" evidence="3">
    <location>
        <begin position="87"/>
        <end position="146"/>
    </location>
</feature>
<keyword evidence="4" id="KW-0808">Transferase</keyword>
<dbReference type="PANTHER" id="PTHR43080:SF26">
    <property type="entry name" value="REGULATORY PROTEIN"/>
    <property type="match status" value="1"/>
</dbReference>
<dbReference type="CDD" id="cd02205">
    <property type="entry name" value="CBS_pair_SF"/>
    <property type="match status" value="1"/>
</dbReference>
<dbReference type="InterPro" id="IPR046342">
    <property type="entry name" value="CBS_dom_sf"/>
</dbReference>
<dbReference type="GO" id="GO:0016301">
    <property type="term" value="F:kinase activity"/>
    <property type="evidence" value="ECO:0007669"/>
    <property type="project" value="UniProtKB-KW"/>
</dbReference>
<dbReference type="Proteomes" id="UP000230790">
    <property type="component" value="Unassembled WGS sequence"/>
</dbReference>
<evidence type="ECO:0000256" key="2">
    <source>
        <dbReference type="PROSITE-ProRule" id="PRU00703"/>
    </source>
</evidence>
<dbReference type="InterPro" id="IPR051257">
    <property type="entry name" value="Diverse_CBS-Domain"/>
</dbReference>
<name>A0A2M8QEJ3_9CHLR</name>
<reference evidence="4 5" key="1">
    <citation type="submission" date="2017-11" db="EMBL/GenBank/DDBJ databases">
        <title>Evolution of Phototrophy in the Chloroflexi Phylum Driven by Horizontal Gene Transfer.</title>
        <authorList>
            <person name="Ward L.M."/>
            <person name="Hemp J."/>
            <person name="Shih P.M."/>
            <person name="Mcglynn S.E."/>
            <person name="Fischer W."/>
        </authorList>
    </citation>
    <scope>NUCLEOTIDE SEQUENCE [LARGE SCALE GENOMIC DNA]</scope>
    <source>
        <strain evidence="4">JP3_7</strain>
    </source>
</reference>
<evidence type="ECO:0000313" key="4">
    <source>
        <dbReference type="EMBL" id="PJF48172.1"/>
    </source>
</evidence>
<proteinExistence type="predicted"/>